<gene>
    <name evidence="2" type="ORF">CYMTET_34729</name>
</gene>
<feature type="region of interest" description="Disordered" evidence="1">
    <location>
        <begin position="119"/>
        <end position="139"/>
    </location>
</feature>
<comment type="caution">
    <text evidence="2">The sequence shown here is derived from an EMBL/GenBank/DDBJ whole genome shotgun (WGS) entry which is preliminary data.</text>
</comment>
<evidence type="ECO:0000256" key="1">
    <source>
        <dbReference type="SAM" id="MobiDB-lite"/>
    </source>
</evidence>
<evidence type="ECO:0000313" key="2">
    <source>
        <dbReference type="EMBL" id="KAK3256118.1"/>
    </source>
</evidence>
<dbReference type="Proteomes" id="UP001190700">
    <property type="component" value="Unassembled WGS sequence"/>
</dbReference>
<reference evidence="2 3" key="1">
    <citation type="journal article" date="2015" name="Genome Biol. Evol.">
        <title>Comparative Genomics of a Bacterivorous Green Alga Reveals Evolutionary Causalities and Consequences of Phago-Mixotrophic Mode of Nutrition.</title>
        <authorList>
            <person name="Burns J.A."/>
            <person name="Paasch A."/>
            <person name="Narechania A."/>
            <person name="Kim E."/>
        </authorList>
    </citation>
    <scope>NUCLEOTIDE SEQUENCE [LARGE SCALE GENOMIC DNA]</scope>
    <source>
        <strain evidence="2 3">PLY_AMNH</strain>
    </source>
</reference>
<accession>A0AAE0FAJ5</accession>
<dbReference type="EMBL" id="LGRX02021962">
    <property type="protein sequence ID" value="KAK3256118.1"/>
    <property type="molecule type" value="Genomic_DNA"/>
</dbReference>
<protein>
    <submittedName>
        <fullName evidence="2">Uncharacterized protein</fullName>
    </submittedName>
</protein>
<evidence type="ECO:0000313" key="3">
    <source>
        <dbReference type="Proteomes" id="UP001190700"/>
    </source>
</evidence>
<keyword evidence="3" id="KW-1185">Reference proteome</keyword>
<sequence length="270" mass="29002">MVVVRRHVLWPSYDFKGPFVATWDAGRQWGISDGSLLNGAARDRLGQSASALGPLTPTIGISPCGLPARPPGGERATAAGERRHWQPGAVRVTVAVTDLQAARERQLLRIRALRDADPHEGAGVRQVSEEHPGGEALTEDKLRRHAAQDLSSLGAAAIAHMMVKLGVGRTIAKVLVDLKPSLSAQVLLLLADDDNIDLQVLSFSPYRAHATRVTLAAPDVTIMTLPVEGDVGSCTIWCEACWSPQEGYLNGNSFFGCDAGMRWSVLTLRC</sequence>
<name>A0AAE0FAJ5_9CHLO</name>
<proteinExistence type="predicted"/>
<organism evidence="2 3">
    <name type="scientific">Cymbomonas tetramitiformis</name>
    <dbReference type="NCBI Taxonomy" id="36881"/>
    <lineage>
        <taxon>Eukaryota</taxon>
        <taxon>Viridiplantae</taxon>
        <taxon>Chlorophyta</taxon>
        <taxon>Pyramimonadophyceae</taxon>
        <taxon>Pyramimonadales</taxon>
        <taxon>Pyramimonadaceae</taxon>
        <taxon>Cymbomonas</taxon>
    </lineage>
</organism>
<dbReference type="AlphaFoldDB" id="A0AAE0FAJ5"/>